<dbReference type="Proteomes" id="UP000190102">
    <property type="component" value="Unassembled WGS sequence"/>
</dbReference>
<accession>A0A1T4JZQ5</accession>
<proteinExistence type="predicted"/>
<dbReference type="AlphaFoldDB" id="A0A1T4JZQ5"/>
<dbReference type="RefSeq" id="WP_078788530.1">
    <property type="nucleotide sequence ID" value="NZ_FUWR01000001.1"/>
</dbReference>
<reference evidence="2" key="1">
    <citation type="submission" date="2017-02" db="EMBL/GenBank/DDBJ databases">
        <authorList>
            <person name="Varghese N."/>
            <person name="Submissions S."/>
        </authorList>
    </citation>
    <scope>NUCLEOTIDE SEQUENCE [LARGE SCALE GENOMIC DNA]</scope>
    <source>
        <strain evidence="2">ATCC BAA-34</strain>
    </source>
</reference>
<evidence type="ECO:0000313" key="1">
    <source>
        <dbReference type="EMBL" id="SJZ35706.1"/>
    </source>
</evidence>
<protein>
    <submittedName>
        <fullName evidence="1">Uncharacterized protein</fullName>
    </submittedName>
</protein>
<keyword evidence="2" id="KW-1185">Reference proteome</keyword>
<organism evidence="1 2">
    <name type="scientific">Trichlorobacter thiogenes</name>
    <dbReference type="NCBI Taxonomy" id="115783"/>
    <lineage>
        <taxon>Bacteria</taxon>
        <taxon>Pseudomonadati</taxon>
        <taxon>Thermodesulfobacteriota</taxon>
        <taxon>Desulfuromonadia</taxon>
        <taxon>Geobacterales</taxon>
        <taxon>Geobacteraceae</taxon>
        <taxon>Trichlorobacter</taxon>
    </lineage>
</organism>
<gene>
    <name evidence="1" type="ORF">SAMN02745119_00216</name>
</gene>
<sequence length="89" mass="10014">MTTTEAKQKSCPLQRSSLCEASKCMAWQSTSKEEGFCQMISRSRTVFVSPQSAALQVSLEDVVRLKTDKAFDVCLVQGFNEYLDVQIRN</sequence>
<name>A0A1T4JZQ5_9BACT</name>
<evidence type="ECO:0000313" key="2">
    <source>
        <dbReference type="Proteomes" id="UP000190102"/>
    </source>
</evidence>
<dbReference type="EMBL" id="FUWR01000001">
    <property type="protein sequence ID" value="SJZ35706.1"/>
    <property type="molecule type" value="Genomic_DNA"/>
</dbReference>
<dbReference type="STRING" id="115783.SAMN02745119_00216"/>